<comment type="similarity">
    <text evidence="1">Belongs to the peptidase S33 family.</text>
</comment>
<keyword evidence="6" id="KW-1185">Reference proteome</keyword>
<dbReference type="EMBL" id="JAKIXB020000007">
    <property type="protein sequence ID" value="KAL1607218.1"/>
    <property type="molecule type" value="Genomic_DNA"/>
</dbReference>
<feature type="domain" description="AB hydrolase-1" evidence="3">
    <location>
        <begin position="77"/>
        <end position="230"/>
    </location>
</feature>
<proteinExistence type="inferred from homology"/>
<evidence type="ECO:0000313" key="5">
    <source>
        <dbReference type="EMBL" id="KAL1607218.1"/>
    </source>
</evidence>
<organism evidence="5 6">
    <name type="scientific">Nothophoma quercina</name>
    <dbReference type="NCBI Taxonomy" id="749835"/>
    <lineage>
        <taxon>Eukaryota</taxon>
        <taxon>Fungi</taxon>
        <taxon>Dikarya</taxon>
        <taxon>Ascomycota</taxon>
        <taxon>Pezizomycotina</taxon>
        <taxon>Dothideomycetes</taxon>
        <taxon>Pleosporomycetidae</taxon>
        <taxon>Pleosporales</taxon>
        <taxon>Pleosporineae</taxon>
        <taxon>Didymellaceae</taxon>
        <taxon>Nothophoma</taxon>
    </lineage>
</organism>
<dbReference type="PANTHER" id="PTHR43248">
    <property type="entry name" value="2-SUCCINYL-6-HYDROXY-2,4-CYCLOHEXADIENE-1-CARBOXYLATE SYNTHASE"/>
    <property type="match status" value="1"/>
</dbReference>
<keyword evidence="2" id="KW-0378">Hydrolase</keyword>
<evidence type="ECO:0000256" key="2">
    <source>
        <dbReference type="ARBA" id="ARBA00022801"/>
    </source>
</evidence>
<dbReference type="InterPro" id="IPR029058">
    <property type="entry name" value="AB_hydrolase_fold"/>
</dbReference>
<accession>A0ABR3RSG5</accession>
<dbReference type="PANTHER" id="PTHR43248:SF30">
    <property type="entry name" value="AB HYDROLASE-1 DOMAIN-CONTAINING PROTEIN"/>
    <property type="match status" value="1"/>
</dbReference>
<dbReference type="InterPro" id="IPR013595">
    <property type="entry name" value="Pept_S33_TAP-like_C"/>
</dbReference>
<dbReference type="InterPro" id="IPR051601">
    <property type="entry name" value="Serine_prot/Carboxylest_S33"/>
</dbReference>
<dbReference type="Gene3D" id="3.40.50.1820">
    <property type="entry name" value="alpha/beta hydrolase"/>
    <property type="match status" value="1"/>
</dbReference>
<gene>
    <name evidence="5" type="ORF">SLS59_002923</name>
</gene>
<reference evidence="5 6" key="1">
    <citation type="submission" date="2024-02" db="EMBL/GenBank/DDBJ databases">
        <title>De novo assembly and annotation of 12 fungi associated with fruit tree decline syndrome in Ontario, Canada.</title>
        <authorList>
            <person name="Sulman M."/>
            <person name="Ellouze W."/>
            <person name="Ilyukhin E."/>
        </authorList>
    </citation>
    <scope>NUCLEOTIDE SEQUENCE [LARGE SCALE GENOMIC DNA]</scope>
    <source>
        <strain evidence="5 6">M97-236</strain>
    </source>
</reference>
<evidence type="ECO:0008006" key="7">
    <source>
        <dbReference type="Google" id="ProtNLM"/>
    </source>
</evidence>
<evidence type="ECO:0000259" key="4">
    <source>
        <dbReference type="Pfam" id="PF08386"/>
    </source>
</evidence>
<dbReference type="Pfam" id="PF08386">
    <property type="entry name" value="Abhydrolase_4"/>
    <property type="match status" value="1"/>
</dbReference>
<dbReference type="Proteomes" id="UP001521222">
    <property type="component" value="Unassembled WGS sequence"/>
</dbReference>
<sequence length="486" mass="52076">MPAPFSKRIDHFPPENSTSGSIAWADCPPEVLGATNLQCASYSVPVNWDEPNGEHFNLGLVKLVAAPTNGTFEKIGTLFVNPGGPGGAASQFVAALALGAIQSKFFLGSFDIVGLDPRGVGLSNQVQCDPEIYAERVSLFPQTDEELDKLKDKNRRLGESCLDMTGPVFAHLDTISTAKDHEAVRIALGNEPINFVGLSYGSQLGAQYAALFPDNIRTLALDGILLHSQSKATNLLIEATSYDVVLSHFFTWAAANESSVLKGQDVELLWNDLLTNASTRPIPALSCNNTDCYSNVNDEDIRTNAHSFLTFAKDIGLGNSWVNLASALYNASQGDASALSTSFTDPTAYSFLAIGCLDWTHSASMTLSESLAQQTLGKEYAPLTKGASQMWTLHHACLDWPVKVVNPPKKLDIKTNTTILLTQSTADPSTGLPWALGLLEEVENKVLVLREGDGHTSLPLGGKTAEAIVEYLITGEVPKVGLVLPS</sequence>
<comment type="caution">
    <text evidence="5">The sequence shown here is derived from an EMBL/GenBank/DDBJ whole genome shotgun (WGS) entry which is preliminary data.</text>
</comment>
<dbReference type="InterPro" id="IPR000073">
    <property type="entry name" value="AB_hydrolase_1"/>
</dbReference>
<dbReference type="Pfam" id="PF00561">
    <property type="entry name" value="Abhydrolase_1"/>
    <property type="match status" value="1"/>
</dbReference>
<name>A0ABR3RSG5_9PLEO</name>
<feature type="domain" description="Peptidase S33 tripeptidyl aminopeptidase-like C-terminal" evidence="4">
    <location>
        <begin position="387"/>
        <end position="481"/>
    </location>
</feature>
<dbReference type="SUPFAM" id="SSF53474">
    <property type="entry name" value="alpha/beta-Hydrolases"/>
    <property type="match status" value="1"/>
</dbReference>
<protein>
    <recommendedName>
        <fullName evidence="7">AB hydrolase-1 domain-containing protein</fullName>
    </recommendedName>
</protein>
<evidence type="ECO:0000313" key="6">
    <source>
        <dbReference type="Proteomes" id="UP001521222"/>
    </source>
</evidence>
<evidence type="ECO:0000256" key="1">
    <source>
        <dbReference type="ARBA" id="ARBA00010088"/>
    </source>
</evidence>
<evidence type="ECO:0000259" key="3">
    <source>
        <dbReference type="Pfam" id="PF00561"/>
    </source>
</evidence>